<comment type="similarity">
    <text evidence="2">Belongs to the major royal jelly protein family.</text>
</comment>
<name>A0A834MDJ8_RHYFE</name>
<organism evidence="6 7">
    <name type="scientific">Rhynchophorus ferrugineus</name>
    <name type="common">Red palm weevil</name>
    <name type="synonym">Curculio ferrugineus</name>
    <dbReference type="NCBI Taxonomy" id="354439"/>
    <lineage>
        <taxon>Eukaryota</taxon>
        <taxon>Metazoa</taxon>
        <taxon>Ecdysozoa</taxon>
        <taxon>Arthropoda</taxon>
        <taxon>Hexapoda</taxon>
        <taxon>Insecta</taxon>
        <taxon>Pterygota</taxon>
        <taxon>Neoptera</taxon>
        <taxon>Endopterygota</taxon>
        <taxon>Coleoptera</taxon>
        <taxon>Polyphaga</taxon>
        <taxon>Cucujiformia</taxon>
        <taxon>Curculionidae</taxon>
        <taxon>Dryophthorinae</taxon>
        <taxon>Rhynchophorus</taxon>
    </lineage>
</organism>
<dbReference type="PANTHER" id="PTHR10009">
    <property type="entry name" value="PROTEIN YELLOW-RELATED"/>
    <property type="match status" value="1"/>
</dbReference>
<comment type="caution">
    <text evidence="6">The sequence shown here is derived from an EMBL/GenBank/DDBJ whole genome shotgun (WGS) entry which is preliminary data.</text>
</comment>
<keyword evidence="7" id="KW-1185">Reference proteome</keyword>
<dbReference type="Proteomes" id="UP000625711">
    <property type="component" value="Unassembled WGS sequence"/>
</dbReference>
<dbReference type="Gene3D" id="2.120.10.30">
    <property type="entry name" value="TolB, C-terminal domain"/>
    <property type="match status" value="1"/>
</dbReference>
<comment type="subcellular location">
    <subcellularLocation>
        <location evidence="1">Secreted</location>
    </subcellularLocation>
</comment>
<dbReference type="InterPro" id="IPR011042">
    <property type="entry name" value="6-blade_b-propeller_TolB-like"/>
</dbReference>
<gene>
    <name evidence="6" type="ORF">GWI33_005701</name>
</gene>
<evidence type="ECO:0000256" key="5">
    <source>
        <dbReference type="SAM" id="SignalP"/>
    </source>
</evidence>
<keyword evidence="3" id="KW-0964">Secreted</keyword>
<reference evidence="6" key="1">
    <citation type="submission" date="2020-08" db="EMBL/GenBank/DDBJ databases">
        <title>Genome sequencing and assembly of the red palm weevil Rhynchophorus ferrugineus.</title>
        <authorList>
            <person name="Dias G.B."/>
            <person name="Bergman C.M."/>
            <person name="Manee M."/>
        </authorList>
    </citation>
    <scope>NUCLEOTIDE SEQUENCE</scope>
    <source>
        <strain evidence="6">AA-2017</strain>
        <tissue evidence="6">Whole larva</tissue>
    </source>
</reference>
<feature type="signal peptide" evidence="5">
    <location>
        <begin position="1"/>
        <end position="23"/>
    </location>
</feature>
<keyword evidence="4 5" id="KW-0732">Signal</keyword>
<dbReference type="EMBL" id="JAACXV010000281">
    <property type="protein sequence ID" value="KAF7280601.1"/>
    <property type="molecule type" value="Genomic_DNA"/>
</dbReference>
<dbReference type="Pfam" id="PF03022">
    <property type="entry name" value="MRJP"/>
    <property type="match status" value="1"/>
</dbReference>
<evidence type="ECO:0000256" key="2">
    <source>
        <dbReference type="ARBA" id="ARBA00009127"/>
    </source>
</evidence>
<proteinExistence type="inferred from homology"/>
<dbReference type="PANTHER" id="PTHR10009:SF11">
    <property type="entry name" value="RH54244P"/>
    <property type="match status" value="1"/>
</dbReference>
<evidence type="ECO:0000256" key="4">
    <source>
        <dbReference type="ARBA" id="ARBA00022729"/>
    </source>
</evidence>
<dbReference type="OrthoDB" id="7776143at2759"/>
<accession>A0A834MDJ8</accession>
<protein>
    <submittedName>
        <fullName evidence="6">Uncharacterized protein</fullName>
    </submittedName>
</protein>
<dbReference type="InterPro" id="IPR017996">
    <property type="entry name" value="MRJP/yellow-related"/>
</dbReference>
<dbReference type="AlphaFoldDB" id="A0A834MDJ8"/>
<evidence type="ECO:0000313" key="7">
    <source>
        <dbReference type="Proteomes" id="UP000625711"/>
    </source>
</evidence>
<feature type="chain" id="PRO_5032268982" evidence="5">
    <location>
        <begin position="24"/>
        <end position="447"/>
    </location>
</feature>
<sequence length="447" mass="50725">MYPIQVCLFSIVLFSYILVEVWSVGLTEDFTWTTINYTWPENGSIAARSGGDENGNFFFNGPTNADSYLSTTQRPTVSTPKSLVTKIPVDYQYVNNIPMGANVWKDKLFVTVPRRRSGIPSTLNYVPLNSPVKHNLPLIPYPNWNINLFPDTSGKGDNIVSVYRIAIDECDRMWLVDTGVIETLGNATKVKQPQLILINLLTDEIIHRVTVPESVLTPRTVFTSVTVDVSKRSCNDAFAYFPDLAGYGLIVFSLELNRFWRVKHNYFYLESTEGDFSIGGYNFQWTDGIFSVEVTEEKPDGFRDLFFHAMAGTHKFKVSTKILRNETLATRSYHGNDITIVGNKGKKFQTSMADMYKPSGILFLNLVNQNALGCWNTQKNLNTISIVHKDDAKMIYPSDVKVSGDRVYVLTNRMPIFIYGKLNYDDVNFRIWSNTVKDAIKDTNCEI</sequence>
<evidence type="ECO:0000256" key="3">
    <source>
        <dbReference type="ARBA" id="ARBA00022525"/>
    </source>
</evidence>
<dbReference type="GO" id="GO:0005576">
    <property type="term" value="C:extracellular region"/>
    <property type="evidence" value="ECO:0007669"/>
    <property type="project" value="UniProtKB-SubCell"/>
</dbReference>
<evidence type="ECO:0000313" key="6">
    <source>
        <dbReference type="EMBL" id="KAF7280601.1"/>
    </source>
</evidence>
<evidence type="ECO:0000256" key="1">
    <source>
        <dbReference type="ARBA" id="ARBA00004613"/>
    </source>
</evidence>